<evidence type="ECO:0000259" key="6">
    <source>
        <dbReference type="Pfam" id="PF08100"/>
    </source>
</evidence>
<dbReference type="PANTHER" id="PTHR43712:SF1">
    <property type="entry name" value="HYPOTHETICAL O-METHYLTRANSFERASE (EUROFUNG)-RELATED"/>
    <property type="match status" value="1"/>
</dbReference>
<evidence type="ECO:0008006" key="9">
    <source>
        <dbReference type="Google" id="ProtNLM"/>
    </source>
</evidence>
<dbReference type="GO" id="GO:0032259">
    <property type="term" value="P:methylation"/>
    <property type="evidence" value="ECO:0007669"/>
    <property type="project" value="UniProtKB-KW"/>
</dbReference>
<dbReference type="InterPro" id="IPR036388">
    <property type="entry name" value="WH-like_DNA-bd_sf"/>
</dbReference>
<evidence type="ECO:0000313" key="8">
    <source>
        <dbReference type="Proteomes" id="UP000036893"/>
    </source>
</evidence>
<sequence>MQQPNGVSLDEEIVGLVDRICQIKQDLLAVNNHATGSHDFQRKEILKELRLEAHRLMLATQEPQEAFWELIRRCSILSPIKVAQDIGVFRYLQNQSSATAKELAAASGAEESLIVRVLRPLVADHLLWQMEDGAYAVSRQGSIFAVSAYEEATSFAIEFLPVVLFNPSFFRQYGHREPRSHDDFNTPLAAYFQKPGYGFFDYLRDHPSIQKLFIASMQAHPKKTNLSCSVYDYQAQLRLVDDDPSSVAIVDVGGSRGELLQEIRSRYPQLKGRMIVQDLASTFQSMSDSPAGVELMVHDIFIEQPVKGAAAYHLKRILHDWSDDKSRIILRHLVSAMDAKRSKILIMDAVLPSTNLTLSEAMSDHSMLTFGGKERSENEWKELLSSVGLEIVQIYRGPEPEALLECRKVETLV</sequence>
<evidence type="ECO:0000259" key="5">
    <source>
        <dbReference type="Pfam" id="PF00891"/>
    </source>
</evidence>
<dbReference type="RefSeq" id="XP_043144773.1">
    <property type="nucleotide sequence ID" value="XM_043288838.1"/>
</dbReference>
<proteinExistence type="predicted"/>
<evidence type="ECO:0000256" key="1">
    <source>
        <dbReference type="ARBA" id="ARBA00022603"/>
    </source>
</evidence>
<dbReference type="PANTHER" id="PTHR43712">
    <property type="entry name" value="PUTATIVE (AFU_ORTHOLOGUE AFUA_4G14580)-RELATED"/>
    <property type="match status" value="1"/>
</dbReference>
<dbReference type="InterPro" id="IPR001077">
    <property type="entry name" value="COMT_C"/>
</dbReference>
<keyword evidence="2" id="KW-0808">Transferase</keyword>
<dbReference type="InterPro" id="IPR012967">
    <property type="entry name" value="COMT_dimerisation"/>
</dbReference>
<dbReference type="Gene3D" id="1.10.10.10">
    <property type="entry name" value="Winged helix-like DNA-binding domain superfamily/Winged helix DNA-binding domain"/>
    <property type="match status" value="1"/>
</dbReference>
<dbReference type="SUPFAM" id="SSF53335">
    <property type="entry name" value="S-adenosyl-L-methionine-dependent methyltransferases"/>
    <property type="match status" value="1"/>
</dbReference>
<feature type="domain" description="O-methyltransferase C-terminal" evidence="5">
    <location>
        <begin position="191"/>
        <end position="388"/>
    </location>
</feature>
<name>A0A8E0UVL5_9EURO</name>
<organism evidence="7 8">
    <name type="scientific">Aspergillus udagawae</name>
    <dbReference type="NCBI Taxonomy" id="91492"/>
    <lineage>
        <taxon>Eukaryota</taxon>
        <taxon>Fungi</taxon>
        <taxon>Dikarya</taxon>
        <taxon>Ascomycota</taxon>
        <taxon>Pezizomycotina</taxon>
        <taxon>Eurotiomycetes</taxon>
        <taxon>Eurotiomycetidae</taxon>
        <taxon>Eurotiales</taxon>
        <taxon>Aspergillaceae</taxon>
        <taxon>Aspergillus</taxon>
        <taxon>Aspergillus subgen. Fumigati</taxon>
    </lineage>
</organism>
<evidence type="ECO:0000256" key="3">
    <source>
        <dbReference type="ARBA" id="ARBA00022691"/>
    </source>
</evidence>
<accession>A0A8E0UVL5</accession>
<dbReference type="SUPFAM" id="SSF46785">
    <property type="entry name" value="Winged helix' DNA-binding domain"/>
    <property type="match status" value="1"/>
</dbReference>
<dbReference type="PROSITE" id="PS51683">
    <property type="entry name" value="SAM_OMT_II"/>
    <property type="match status" value="1"/>
</dbReference>
<comment type="caution">
    <text evidence="7">The sequence shown here is derived from an EMBL/GenBank/DDBJ whole genome shotgun (WGS) entry which is preliminary data.</text>
</comment>
<evidence type="ECO:0000313" key="7">
    <source>
        <dbReference type="EMBL" id="GIC87507.1"/>
    </source>
</evidence>
<protein>
    <recommendedName>
        <fullName evidence="9">O-methyltransferase domain-containing protein</fullName>
    </recommendedName>
</protein>
<evidence type="ECO:0000256" key="2">
    <source>
        <dbReference type="ARBA" id="ARBA00022679"/>
    </source>
</evidence>
<dbReference type="Proteomes" id="UP000036893">
    <property type="component" value="Unassembled WGS sequence"/>
</dbReference>
<dbReference type="GO" id="GO:0046983">
    <property type="term" value="F:protein dimerization activity"/>
    <property type="evidence" value="ECO:0007669"/>
    <property type="project" value="InterPro"/>
</dbReference>
<dbReference type="InterPro" id="IPR016461">
    <property type="entry name" value="COMT-like"/>
</dbReference>
<dbReference type="AlphaFoldDB" id="A0A8E0UVL5"/>
<reference evidence="7" key="1">
    <citation type="journal article" date="2015" name="Genome Announc.">
        <title>Draft Genome Sequence of the Pathogenic Filamentous Fungus Aspergillus udagawae Strain IFM 46973T.</title>
        <authorList>
            <person name="Kusuya Y."/>
            <person name="Takahashi-Nakaguchi A."/>
            <person name="Takahashi H."/>
            <person name="Yaguchi T."/>
        </authorList>
    </citation>
    <scope>NUCLEOTIDE SEQUENCE</scope>
    <source>
        <strain evidence="7">IFM 46973</strain>
    </source>
</reference>
<dbReference type="Pfam" id="PF08100">
    <property type="entry name" value="Dimerisation"/>
    <property type="match status" value="1"/>
</dbReference>
<reference evidence="7" key="2">
    <citation type="submission" date="2021-01" db="EMBL/GenBank/DDBJ databases">
        <title>Pan-genome distribution and transcriptional activeness of fungal secondary metabolism genes in Aspergillus section Fumigati.</title>
        <authorList>
            <person name="Takahashi H."/>
            <person name="Umemura M."/>
            <person name="Ninomiya A."/>
            <person name="Kusuya Y."/>
            <person name="Urayama S."/>
            <person name="Shimizu M."/>
            <person name="Watanabe A."/>
            <person name="Kamei K."/>
            <person name="Yaguchi T."/>
            <person name="Hagiwara D."/>
        </authorList>
    </citation>
    <scope>NUCLEOTIDE SEQUENCE</scope>
    <source>
        <strain evidence="7">IFM 46973</strain>
    </source>
</reference>
<evidence type="ECO:0000256" key="4">
    <source>
        <dbReference type="PIRSR" id="PIRSR005739-1"/>
    </source>
</evidence>
<feature type="domain" description="O-methyltransferase dimerisation" evidence="6">
    <location>
        <begin position="68"/>
        <end position="146"/>
    </location>
</feature>
<dbReference type="Pfam" id="PF00891">
    <property type="entry name" value="Methyltransf_2"/>
    <property type="match status" value="1"/>
</dbReference>
<dbReference type="PIRSF" id="PIRSF005739">
    <property type="entry name" value="O-mtase"/>
    <property type="match status" value="1"/>
</dbReference>
<feature type="active site" description="Proton acceptor" evidence="4">
    <location>
        <position position="319"/>
    </location>
</feature>
<dbReference type="InterPro" id="IPR029063">
    <property type="entry name" value="SAM-dependent_MTases_sf"/>
</dbReference>
<dbReference type="GeneID" id="66991367"/>
<dbReference type="InterPro" id="IPR036390">
    <property type="entry name" value="WH_DNA-bd_sf"/>
</dbReference>
<dbReference type="GO" id="GO:0044550">
    <property type="term" value="P:secondary metabolite biosynthetic process"/>
    <property type="evidence" value="ECO:0007669"/>
    <property type="project" value="UniProtKB-ARBA"/>
</dbReference>
<dbReference type="EMBL" id="BBXM02000003">
    <property type="protein sequence ID" value="GIC87507.1"/>
    <property type="molecule type" value="Genomic_DNA"/>
</dbReference>
<gene>
    <name evidence="7" type="ORF">Aud_003891</name>
</gene>
<keyword evidence="3" id="KW-0949">S-adenosyl-L-methionine</keyword>
<dbReference type="GO" id="GO:0008171">
    <property type="term" value="F:O-methyltransferase activity"/>
    <property type="evidence" value="ECO:0007669"/>
    <property type="project" value="InterPro"/>
</dbReference>
<keyword evidence="1" id="KW-0489">Methyltransferase</keyword>
<dbReference type="Gene3D" id="3.40.50.150">
    <property type="entry name" value="Vaccinia Virus protein VP39"/>
    <property type="match status" value="1"/>
</dbReference>